<dbReference type="EMBL" id="JAINUG010000376">
    <property type="protein sequence ID" value="KAJ8373018.1"/>
    <property type="molecule type" value="Genomic_DNA"/>
</dbReference>
<gene>
    <name evidence="2" type="ORF">AAFF_G00272090</name>
</gene>
<accession>A0AAD7RAP4</accession>
<comment type="caution">
    <text evidence="2">The sequence shown here is derived from an EMBL/GenBank/DDBJ whole genome shotgun (WGS) entry which is preliminary data.</text>
</comment>
<sequence>MEIRHADKDLQRQSFEHAPACLRASGGSASSGQMDARSRLSAPAAHEAHSSSTAHSSAAATQSCKCLRASGASGCSRLPQLLALACTRLRNAERKSFQHGFQRGEHAMDSMTSR</sequence>
<feature type="compositionally biased region" description="Low complexity" evidence="1">
    <location>
        <begin position="41"/>
        <end position="57"/>
    </location>
</feature>
<evidence type="ECO:0000256" key="1">
    <source>
        <dbReference type="SAM" id="MobiDB-lite"/>
    </source>
</evidence>
<proteinExistence type="predicted"/>
<name>A0AAD7RAP4_9TELE</name>
<reference evidence="2" key="1">
    <citation type="journal article" date="2023" name="Science">
        <title>Genome structures resolve the early diversification of teleost fishes.</title>
        <authorList>
            <person name="Parey E."/>
            <person name="Louis A."/>
            <person name="Montfort J."/>
            <person name="Bouchez O."/>
            <person name="Roques C."/>
            <person name="Iampietro C."/>
            <person name="Lluch J."/>
            <person name="Castinel A."/>
            <person name="Donnadieu C."/>
            <person name="Desvignes T."/>
            <person name="Floi Bucao C."/>
            <person name="Jouanno E."/>
            <person name="Wen M."/>
            <person name="Mejri S."/>
            <person name="Dirks R."/>
            <person name="Jansen H."/>
            <person name="Henkel C."/>
            <person name="Chen W.J."/>
            <person name="Zahm M."/>
            <person name="Cabau C."/>
            <person name="Klopp C."/>
            <person name="Thompson A.W."/>
            <person name="Robinson-Rechavi M."/>
            <person name="Braasch I."/>
            <person name="Lecointre G."/>
            <person name="Bobe J."/>
            <person name="Postlethwait J.H."/>
            <person name="Berthelot C."/>
            <person name="Roest Crollius H."/>
            <person name="Guiguen Y."/>
        </authorList>
    </citation>
    <scope>NUCLEOTIDE SEQUENCE</scope>
    <source>
        <strain evidence="2">NC1722</strain>
    </source>
</reference>
<dbReference type="AlphaFoldDB" id="A0AAD7RAP4"/>
<evidence type="ECO:0000313" key="2">
    <source>
        <dbReference type="EMBL" id="KAJ8373018.1"/>
    </source>
</evidence>
<dbReference type="Proteomes" id="UP001221898">
    <property type="component" value="Unassembled WGS sequence"/>
</dbReference>
<evidence type="ECO:0000313" key="3">
    <source>
        <dbReference type="Proteomes" id="UP001221898"/>
    </source>
</evidence>
<protein>
    <submittedName>
        <fullName evidence="2">Uncharacterized protein</fullName>
    </submittedName>
</protein>
<organism evidence="2 3">
    <name type="scientific">Aldrovandia affinis</name>
    <dbReference type="NCBI Taxonomy" id="143900"/>
    <lineage>
        <taxon>Eukaryota</taxon>
        <taxon>Metazoa</taxon>
        <taxon>Chordata</taxon>
        <taxon>Craniata</taxon>
        <taxon>Vertebrata</taxon>
        <taxon>Euteleostomi</taxon>
        <taxon>Actinopterygii</taxon>
        <taxon>Neopterygii</taxon>
        <taxon>Teleostei</taxon>
        <taxon>Notacanthiformes</taxon>
        <taxon>Halosauridae</taxon>
        <taxon>Aldrovandia</taxon>
    </lineage>
</organism>
<keyword evidence="3" id="KW-1185">Reference proteome</keyword>
<feature type="region of interest" description="Disordered" evidence="1">
    <location>
        <begin position="1"/>
        <end position="57"/>
    </location>
</feature>
<feature type="compositionally biased region" description="Basic and acidic residues" evidence="1">
    <location>
        <begin position="1"/>
        <end position="15"/>
    </location>
</feature>